<dbReference type="Proteomes" id="UP000297229">
    <property type="component" value="Unassembled WGS sequence"/>
</dbReference>
<dbReference type="InterPro" id="IPR052895">
    <property type="entry name" value="HetReg/Transcr_Mod"/>
</dbReference>
<evidence type="ECO:0000313" key="3">
    <source>
        <dbReference type="Proteomes" id="UP000297229"/>
    </source>
</evidence>
<name>A0A4Z1K6A9_9HELO</name>
<dbReference type="PANTHER" id="PTHR24148">
    <property type="entry name" value="ANKYRIN REPEAT DOMAIN-CONTAINING PROTEIN 39 HOMOLOG-RELATED"/>
    <property type="match status" value="1"/>
</dbReference>
<dbReference type="InterPro" id="IPR010730">
    <property type="entry name" value="HET"/>
</dbReference>
<accession>A0A4Z1K6A9</accession>
<dbReference type="Pfam" id="PF26639">
    <property type="entry name" value="Het-6_barrel"/>
    <property type="match status" value="1"/>
</dbReference>
<dbReference type="EMBL" id="PQXM01000029">
    <property type="protein sequence ID" value="TGO79570.1"/>
    <property type="molecule type" value="Genomic_DNA"/>
</dbReference>
<evidence type="ECO:0000313" key="2">
    <source>
        <dbReference type="EMBL" id="TGO79570.1"/>
    </source>
</evidence>
<keyword evidence="3" id="KW-1185">Reference proteome</keyword>
<feature type="domain" description="Heterokaryon incompatibility" evidence="1">
    <location>
        <begin position="68"/>
        <end position="229"/>
    </location>
</feature>
<sequence>MLRRNDSESTVVAAVQGCAAQLEAGQRADAEKSRTEIRILNLLPPINSNPDALHCTLSVAKLEDKPLYEAVSYVWGPPVFPERLYLPSGYLNITTNLAAALRQFRYPDRQRQLWVDAVCINQQNDIEKGHQVQLMSQLYRNTECALVWLGEEYSNTQAIFGLLERFAAEHQLFGINRDDSFFEVFQKLRVLSPEDEAESEIQHFAHSISPSIITLLQVSWFERLWVIQEAVLPGKVQVFWGHETLNLDTLILAMKVYLALARKSSTIEFSNIWVPLIFLSDLRENFHSILTGHGGNKTRIIECNLFDIVANFSPLKACYNDMDRIFGLLGLQSNDDFGFEVNYEGTVESVYFEFALKALESIDLENFLQEAFRIRDSTSHLREGMPVRLPSWVPDWRCTKSGGRLSLERFQSATTLPECLSYEKETLPFIGLGGVRVDIIADDLSTIFPDRDDLHSLEDIWKSHPARLINLKDFLLKHLPTDKSLPIEDATKNFVGTILSEMAFVGSLQGIPQVENGLEGLYAWWMYFENAHVNKTDSSNLPVNLESLKMPRESFQRSGNFIITKTGHIGTGPLLVKRGDIVAIFDGLRTPIVLRPVLPDQPSRPPMYLPNKEQVFVPDEQWELLGECYLHGFMNNEVVEPQWREKSEMFWIT</sequence>
<dbReference type="OrthoDB" id="2157530at2759"/>
<protein>
    <recommendedName>
        <fullName evidence="1">Heterokaryon incompatibility domain-containing protein</fullName>
    </recommendedName>
</protein>
<gene>
    <name evidence="2" type="ORF">BELL_0029g00360</name>
</gene>
<dbReference type="PANTHER" id="PTHR24148:SF64">
    <property type="entry name" value="HETEROKARYON INCOMPATIBILITY DOMAIN-CONTAINING PROTEIN"/>
    <property type="match status" value="1"/>
</dbReference>
<reference evidence="2 3" key="1">
    <citation type="submission" date="2017-12" db="EMBL/GenBank/DDBJ databases">
        <title>Comparative genomics of Botrytis spp.</title>
        <authorList>
            <person name="Valero-Jimenez C.A."/>
            <person name="Tapia P."/>
            <person name="Veloso J."/>
            <person name="Silva-Moreno E."/>
            <person name="Staats M."/>
            <person name="Valdes J.H."/>
            <person name="Van Kan J.A.L."/>
        </authorList>
    </citation>
    <scope>NUCLEOTIDE SEQUENCE [LARGE SCALE GENOMIC DNA]</scope>
    <source>
        <strain evidence="2 3">Be9601</strain>
    </source>
</reference>
<comment type="caution">
    <text evidence="2">The sequence shown here is derived from an EMBL/GenBank/DDBJ whole genome shotgun (WGS) entry which is preliminary data.</text>
</comment>
<organism evidence="2 3">
    <name type="scientific">Botrytis elliptica</name>
    <dbReference type="NCBI Taxonomy" id="278938"/>
    <lineage>
        <taxon>Eukaryota</taxon>
        <taxon>Fungi</taxon>
        <taxon>Dikarya</taxon>
        <taxon>Ascomycota</taxon>
        <taxon>Pezizomycotina</taxon>
        <taxon>Leotiomycetes</taxon>
        <taxon>Helotiales</taxon>
        <taxon>Sclerotiniaceae</taxon>
        <taxon>Botrytis</taxon>
    </lineage>
</organism>
<proteinExistence type="predicted"/>
<dbReference type="STRING" id="278938.A0A4Z1K6A9"/>
<dbReference type="AlphaFoldDB" id="A0A4Z1K6A9"/>
<evidence type="ECO:0000259" key="1">
    <source>
        <dbReference type="Pfam" id="PF06985"/>
    </source>
</evidence>
<dbReference type="Pfam" id="PF06985">
    <property type="entry name" value="HET"/>
    <property type="match status" value="1"/>
</dbReference>